<dbReference type="EMBL" id="SGWQ01000015">
    <property type="protein sequence ID" value="RZS31219.1"/>
    <property type="molecule type" value="Genomic_DNA"/>
</dbReference>
<accession>A0A4Q7KCK7</accession>
<keyword evidence="2" id="KW-1185">Reference proteome</keyword>
<reference evidence="1 2" key="1">
    <citation type="submission" date="2019-02" db="EMBL/GenBank/DDBJ databases">
        <title>Genomic Encyclopedia of Type Strains, Phase IV (KMG-IV): sequencing the most valuable type-strain genomes for metagenomic binning, comparative biology and taxonomic classification.</title>
        <authorList>
            <person name="Goeker M."/>
        </authorList>
    </citation>
    <scope>NUCLEOTIDE SEQUENCE [LARGE SCALE GENOMIC DNA]</scope>
    <source>
        <strain evidence="1 2">DSM 101727</strain>
    </source>
</reference>
<gene>
    <name evidence="1" type="ORF">EV193_11598</name>
</gene>
<comment type="caution">
    <text evidence="1">The sequence shown here is derived from an EMBL/GenBank/DDBJ whole genome shotgun (WGS) entry which is preliminary data.</text>
</comment>
<sequence>MPRSALSGLVCHWWKRAVHTPVFAPIVVCPPKFGMVPNAYGVPFHCSPRSMNVRTYRER</sequence>
<evidence type="ECO:0000313" key="2">
    <source>
        <dbReference type="Proteomes" id="UP000294257"/>
    </source>
</evidence>
<proteinExistence type="predicted"/>
<name>A0A4Q7KCK7_9PSEU</name>
<evidence type="ECO:0000313" key="1">
    <source>
        <dbReference type="EMBL" id="RZS31219.1"/>
    </source>
</evidence>
<organism evidence="1 2">
    <name type="scientific">Herbihabitans rhizosphaerae</name>
    <dbReference type="NCBI Taxonomy" id="1872711"/>
    <lineage>
        <taxon>Bacteria</taxon>
        <taxon>Bacillati</taxon>
        <taxon>Actinomycetota</taxon>
        <taxon>Actinomycetes</taxon>
        <taxon>Pseudonocardiales</taxon>
        <taxon>Pseudonocardiaceae</taxon>
        <taxon>Herbihabitans</taxon>
    </lineage>
</organism>
<protein>
    <submittedName>
        <fullName evidence="1">Uncharacterized protein</fullName>
    </submittedName>
</protein>
<dbReference type="AlphaFoldDB" id="A0A4Q7KCK7"/>
<dbReference type="Proteomes" id="UP000294257">
    <property type="component" value="Unassembled WGS sequence"/>
</dbReference>